<dbReference type="PATRIC" id="fig|391623.17.peg.27"/>
<protein>
    <submittedName>
        <fullName evidence="1">Uncharacterized protein</fullName>
    </submittedName>
</protein>
<keyword evidence="2" id="KW-1185">Reference proteome</keyword>
<dbReference type="GeneID" id="10040347"/>
<organism evidence="1 2">
    <name type="scientific">Thermococcus barophilus (strain DSM 11836 / MP)</name>
    <dbReference type="NCBI Taxonomy" id="391623"/>
    <lineage>
        <taxon>Archaea</taxon>
        <taxon>Methanobacteriati</taxon>
        <taxon>Methanobacteriota</taxon>
        <taxon>Thermococci</taxon>
        <taxon>Thermococcales</taxon>
        <taxon>Thermococcaceae</taxon>
        <taxon>Thermococcus</taxon>
    </lineage>
</organism>
<dbReference type="eggNOG" id="arCOG10076">
    <property type="taxonomic scope" value="Archaea"/>
</dbReference>
<evidence type="ECO:0000313" key="2">
    <source>
        <dbReference type="Proteomes" id="UP000007478"/>
    </source>
</evidence>
<dbReference type="AlphaFoldDB" id="F0LGW7"/>
<dbReference type="Proteomes" id="UP000007478">
    <property type="component" value="Chromosome"/>
</dbReference>
<dbReference type="KEGG" id="tba:TERMP_00028"/>
<dbReference type="HOGENOM" id="CLU_1544268_0_0_2"/>
<accession>F0LGW7</accession>
<dbReference type="RefSeq" id="WP_013466304.1">
    <property type="nucleotide sequence ID" value="NC_014804.1"/>
</dbReference>
<evidence type="ECO:0000313" key="1">
    <source>
        <dbReference type="EMBL" id="ADT83006.1"/>
    </source>
</evidence>
<sequence length="173" mass="19933">METSDTGEIKVLNITIAKWSPDRDSYISGNAVYLYGGFLGYCSDAFTYNISGFTIDIYILEDWTVDVLFNRTPRRVKTVAGETVTLVCPLVLLGGRLVIELEDMPENLTINVWLDDYRDRKVELRLYERWHLKNGSVQRGAYPPLKGIRTLSIEQVRNIIEKHGLFNIEDQKR</sequence>
<proteinExistence type="predicted"/>
<gene>
    <name evidence="1" type="ordered locus">TERMP_00028</name>
</gene>
<reference evidence="1 2" key="1">
    <citation type="journal article" date="2011" name="J. Bacteriol.">
        <title>Complete genome sequence of the hyperthermophilic, piezophilic, heterotrophic, and carboxydotrophic archaeon Thermococcus barophilus MP.</title>
        <authorList>
            <person name="Vannier P."/>
            <person name="Marteinsson V.T."/>
            <person name="Fridjonsson O.H."/>
            <person name="Oger P."/>
            <person name="Jebbar M."/>
        </authorList>
    </citation>
    <scope>NUCLEOTIDE SEQUENCE [LARGE SCALE GENOMIC DNA]</scope>
    <source>
        <strain evidence="2">DSM 11836 / MP</strain>
    </source>
</reference>
<name>F0LGW7_THEBM</name>
<dbReference type="EMBL" id="CP002372">
    <property type="protein sequence ID" value="ADT83006.1"/>
    <property type="molecule type" value="Genomic_DNA"/>
</dbReference>